<evidence type="ECO:0000313" key="1">
    <source>
        <dbReference type="EMBL" id="PBC31844.1"/>
    </source>
</evidence>
<dbReference type="Proteomes" id="UP000242457">
    <property type="component" value="Unassembled WGS sequence"/>
</dbReference>
<accession>A0A2A3EK27</accession>
<evidence type="ECO:0000313" key="2">
    <source>
        <dbReference type="Proteomes" id="UP000242457"/>
    </source>
</evidence>
<protein>
    <submittedName>
        <fullName evidence="1">Uncharacterized protein</fullName>
    </submittedName>
</protein>
<dbReference type="EMBL" id="KZ288227">
    <property type="protein sequence ID" value="PBC31844.1"/>
    <property type="molecule type" value="Genomic_DNA"/>
</dbReference>
<reference evidence="1 2" key="1">
    <citation type="submission" date="2014-07" db="EMBL/GenBank/DDBJ databases">
        <title>Genomic and transcriptomic analysis on Apis cerana provide comprehensive insights into honey bee biology.</title>
        <authorList>
            <person name="Diao Q."/>
            <person name="Sun L."/>
            <person name="Zheng H."/>
            <person name="Zheng H."/>
            <person name="Xu S."/>
            <person name="Wang S."/>
            <person name="Zeng Z."/>
            <person name="Hu F."/>
            <person name="Su S."/>
            <person name="Wu J."/>
        </authorList>
    </citation>
    <scope>NUCLEOTIDE SEQUENCE [LARGE SCALE GENOMIC DNA]</scope>
    <source>
        <tissue evidence="1">Pupae without intestine</tissue>
    </source>
</reference>
<dbReference type="AlphaFoldDB" id="A0A2A3EK27"/>
<organism evidence="1 2">
    <name type="scientific">Apis cerana cerana</name>
    <name type="common">Oriental honeybee</name>
    <dbReference type="NCBI Taxonomy" id="94128"/>
    <lineage>
        <taxon>Eukaryota</taxon>
        <taxon>Metazoa</taxon>
        <taxon>Ecdysozoa</taxon>
        <taxon>Arthropoda</taxon>
        <taxon>Hexapoda</taxon>
        <taxon>Insecta</taxon>
        <taxon>Pterygota</taxon>
        <taxon>Neoptera</taxon>
        <taxon>Endopterygota</taxon>
        <taxon>Hymenoptera</taxon>
        <taxon>Apocrita</taxon>
        <taxon>Aculeata</taxon>
        <taxon>Apoidea</taxon>
        <taxon>Anthophila</taxon>
        <taxon>Apidae</taxon>
        <taxon>Apis</taxon>
    </lineage>
</organism>
<sequence length="144" mass="16158">MEARRTRRRGGTYRGCHGDPMGRAFALSHPHSEKIMPPACLPACLPAFLPMLLPTAAISEALAIKQTSMLAWKFTRDPRLKAGEERRGVERKEEEAVGWREGVPERFNDYGGGKWVVWWIRGVIPVPKVSLQLDSAANCYGLNR</sequence>
<keyword evidence="2" id="KW-1185">Reference proteome</keyword>
<proteinExistence type="predicted"/>
<gene>
    <name evidence="1" type="ORF">APICC_02217</name>
</gene>
<name>A0A2A3EK27_APICC</name>